<dbReference type="PROSITE" id="PS01285">
    <property type="entry name" value="FA58C_1"/>
    <property type="match status" value="1"/>
</dbReference>
<feature type="compositionally biased region" description="Basic and acidic residues" evidence="4">
    <location>
        <begin position="1157"/>
        <end position="1167"/>
    </location>
</feature>
<feature type="signal peptide" evidence="5">
    <location>
        <begin position="1"/>
        <end position="24"/>
    </location>
</feature>
<evidence type="ECO:0000256" key="3">
    <source>
        <dbReference type="ARBA" id="ARBA00023157"/>
    </source>
</evidence>
<keyword evidence="5" id="KW-0732">Signal</keyword>
<feature type="compositionally biased region" description="Basic and acidic residues" evidence="4">
    <location>
        <begin position="1063"/>
        <end position="1073"/>
    </location>
</feature>
<dbReference type="GeneID" id="110985369"/>
<dbReference type="InterPro" id="IPR016186">
    <property type="entry name" value="C-type_lectin-like/link_sf"/>
</dbReference>
<feature type="domain" description="F5/8 type C" evidence="6">
    <location>
        <begin position="1512"/>
        <end position="1625"/>
    </location>
</feature>
<proteinExistence type="predicted"/>
<evidence type="ECO:0000313" key="8">
    <source>
        <dbReference type="Proteomes" id="UP000694845"/>
    </source>
</evidence>
<dbReference type="GO" id="GO:0046872">
    <property type="term" value="F:metal ion binding"/>
    <property type="evidence" value="ECO:0007669"/>
    <property type="project" value="UniProtKB-KW"/>
</dbReference>
<dbReference type="Proteomes" id="UP000694845">
    <property type="component" value="Unplaced"/>
</dbReference>
<feature type="compositionally biased region" description="Basic and acidic residues" evidence="4">
    <location>
        <begin position="1129"/>
        <end position="1140"/>
    </location>
</feature>
<feature type="region of interest" description="Disordered" evidence="4">
    <location>
        <begin position="653"/>
        <end position="789"/>
    </location>
</feature>
<feature type="region of interest" description="Disordered" evidence="4">
    <location>
        <begin position="836"/>
        <end position="1290"/>
    </location>
</feature>
<dbReference type="SMART" id="SM00231">
    <property type="entry name" value="FA58C"/>
    <property type="match status" value="2"/>
</dbReference>
<dbReference type="PANTHER" id="PTHR24543">
    <property type="entry name" value="MULTICOPPER OXIDASE-RELATED"/>
    <property type="match status" value="1"/>
</dbReference>
<evidence type="ECO:0000256" key="4">
    <source>
        <dbReference type="SAM" id="MobiDB-lite"/>
    </source>
</evidence>
<feature type="compositionally biased region" description="Basic residues" evidence="4">
    <location>
        <begin position="1141"/>
        <end position="1156"/>
    </location>
</feature>
<dbReference type="SUPFAM" id="SSF56436">
    <property type="entry name" value="C-type lectin-like"/>
    <property type="match status" value="1"/>
</dbReference>
<dbReference type="KEGG" id="aplc:110985369"/>
<organism evidence="8 9">
    <name type="scientific">Acanthaster planci</name>
    <name type="common">Crown-of-thorns starfish</name>
    <dbReference type="NCBI Taxonomy" id="133434"/>
    <lineage>
        <taxon>Eukaryota</taxon>
        <taxon>Metazoa</taxon>
        <taxon>Echinodermata</taxon>
        <taxon>Eleutherozoa</taxon>
        <taxon>Asterozoa</taxon>
        <taxon>Asteroidea</taxon>
        <taxon>Valvatacea</taxon>
        <taxon>Valvatida</taxon>
        <taxon>Acanthasteridae</taxon>
        <taxon>Acanthaster</taxon>
    </lineage>
</organism>
<evidence type="ECO:0000256" key="2">
    <source>
        <dbReference type="ARBA" id="ARBA00022837"/>
    </source>
</evidence>
<gene>
    <name evidence="9" type="primary">LOC110985369</name>
</gene>
<dbReference type="OrthoDB" id="9972451at2759"/>
<feature type="compositionally biased region" description="Low complexity" evidence="4">
    <location>
        <begin position="1019"/>
        <end position="1031"/>
    </location>
</feature>
<feature type="domain" description="F5/8 type C" evidence="6">
    <location>
        <begin position="487"/>
        <end position="642"/>
    </location>
</feature>
<dbReference type="Pfam" id="PF00754">
    <property type="entry name" value="F5_F8_type_C"/>
    <property type="match status" value="3"/>
</dbReference>
<feature type="chain" id="PRO_5034733238" evidence="5">
    <location>
        <begin position="25"/>
        <end position="1902"/>
    </location>
</feature>
<feature type="compositionally biased region" description="Basic and acidic residues" evidence="4">
    <location>
        <begin position="1626"/>
        <end position="1642"/>
    </location>
</feature>
<feature type="compositionally biased region" description="Basic residues" evidence="4">
    <location>
        <begin position="1235"/>
        <end position="1247"/>
    </location>
</feature>
<dbReference type="Gene3D" id="3.10.100.10">
    <property type="entry name" value="Mannose-Binding Protein A, subunit A"/>
    <property type="match status" value="1"/>
</dbReference>
<dbReference type="SMART" id="SM00607">
    <property type="entry name" value="FTP"/>
    <property type="match status" value="1"/>
</dbReference>
<feature type="region of interest" description="Disordered" evidence="4">
    <location>
        <begin position="1311"/>
        <end position="1337"/>
    </location>
</feature>
<evidence type="ECO:0000256" key="1">
    <source>
        <dbReference type="ARBA" id="ARBA00022723"/>
    </source>
</evidence>
<feature type="domain" description="F5/8 type C" evidence="6">
    <location>
        <begin position="156"/>
        <end position="314"/>
    </location>
</feature>
<feature type="region of interest" description="Disordered" evidence="4">
    <location>
        <begin position="1623"/>
        <end position="1652"/>
    </location>
</feature>
<evidence type="ECO:0000313" key="9">
    <source>
        <dbReference type="RefSeq" id="XP_022102037.1"/>
    </source>
</evidence>
<accession>A0A8B7ZAP6</accession>
<dbReference type="InterPro" id="IPR001304">
    <property type="entry name" value="C-type_lectin-like"/>
</dbReference>
<feature type="compositionally biased region" description="Basic residues" evidence="4">
    <location>
        <begin position="1074"/>
        <end position="1084"/>
    </location>
</feature>
<feature type="compositionally biased region" description="Polar residues" evidence="4">
    <location>
        <begin position="941"/>
        <end position="950"/>
    </location>
</feature>
<feature type="compositionally biased region" description="Polar residues" evidence="4">
    <location>
        <begin position="656"/>
        <end position="667"/>
    </location>
</feature>
<keyword evidence="3" id="KW-1015">Disulfide bond</keyword>
<dbReference type="CDD" id="cd00037">
    <property type="entry name" value="CLECT"/>
    <property type="match status" value="1"/>
</dbReference>
<dbReference type="PANTHER" id="PTHR24543:SF291">
    <property type="entry name" value="SMOKE ALARM, ISOFORM D"/>
    <property type="match status" value="1"/>
</dbReference>
<protein>
    <submittedName>
        <fullName evidence="9">Uncharacterized protein LOC110985369</fullName>
    </submittedName>
</protein>
<keyword evidence="1" id="KW-0479">Metal-binding</keyword>
<evidence type="ECO:0000259" key="6">
    <source>
        <dbReference type="PROSITE" id="PS50022"/>
    </source>
</evidence>
<evidence type="ECO:0000256" key="5">
    <source>
        <dbReference type="SAM" id="SignalP"/>
    </source>
</evidence>
<feature type="domain" description="F5/8 type C" evidence="6">
    <location>
        <begin position="1321"/>
        <end position="1479"/>
    </location>
</feature>
<feature type="compositionally biased region" description="Polar residues" evidence="4">
    <location>
        <begin position="1096"/>
        <end position="1121"/>
    </location>
</feature>
<dbReference type="SUPFAM" id="SSF49785">
    <property type="entry name" value="Galactose-binding domain-like"/>
    <property type="match status" value="6"/>
</dbReference>
<keyword evidence="8" id="KW-1185">Reference proteome</keyword>
<feature type="compositionally biased region" description="Basic and acidic residues" evidence="4">
    <location>
        <begin position="1248"/>
        <end position="1260"/>
    </location>
</feature>
<dbReference type="InterPro" id="IPR008979">
    <property type="entry name" value="Galactose-bd-like_sf"/>
</dbReference>
<dbReference type="Gene3D" id="2.60.120.260">
    <property type="entry name" value="Galactose-binding domain-like"/>
    <property type="match status" value="6"/>
</dbReference>
<feature type="compositionally biased region" description="Pro residues" evidence="4">
    <location>
        <begin position="680"/>
        <end position="699"/>
    </location>
</feature>
<feature type="domain" description="C-type lectin" evidence="7">
    <location>
        <begin position="1810"/>
        <end position="1902"/>
    </location>
</feature>
<dbReference type="CDD" id="cd00057">
    <property type="entry name" value="FA58C"/>
    <property type="match status" value="2"/>
</dbReference>
<dbReference type="FunFam" id="2.60.120.260:FF:000016">
    <property type="entry name" value="Contactin-associated protein-like 4 isoform 1"/>
    <property type="match status" value="1"/>
</dbReference>
<feature type="compositionally biased region" description="Polar residues" evidence="4">
    <location>
        <begin position="714"/>
        <end position="723"/>
    </location>
</feature>
<feature type="domain" description="F5/8 type C" evidence="6">
    <location>
        <begin position="1673"/>
        <end position="1792"/>
    </location>
</feature>
<dbReference type="InterPro" id="IPR000421">
    <property type="entry name" value="FA58C"/>
</dbReference>
<feature type="compositionally biased region" description="Basic and acidic residues" evidence="4">
    <location>
        <begin position="1038"/>
        <end position="1049"/>
    </location>
</feature>
<feature type="compositionally biased region" description="Low complexity" evidence="4">
    <location>
        <begin position="965"/>
        <end position="974"/>
    </location>
</feature>
<reference evidence="9" key="1">
    <citation type="submission" date="2025-08" db="UniProtKB">
        <authorList>
            <consortium name="RefSeq"/>
        </authorList>
    </citation>
    <scope>IDENTIFICATION</scope>
</reference>
<keyword evidence="2" id="KW-0106">Calcium</keyword>
<dbReference type="Pfam" id="PF00059">
    <property type="entry name" value="Lectin_C"/>
    <property type="match status" value="1"/>
</dbReference>
<dbReference type="PROSITE" id="PS50022">
    <property type="entry name" value="FA58C_3"/>
    <property type="match status" value="5"/>
</dbReference>
<feature type="compositionally biased region" description="Basic residues" evidence="4">
    <location>
        <begin position="1050"/>
        <end position="1062"/>
    </location>
</feature>
<dbReference type="InterPro" id="IPR006585">
    <property type="entry name" value="FTP1"/>
</dbReference>
<dbReference type="Pfam" id="PF22633">
    <property type="entry name" value="F5_F8_type_C_2"/>
    <property type="match status" value="1"/>
</dbReference>
<dbReference type="InterPro" id="IPR016187">
    <property type="entry name" value="CTDL_fold"/>
</dbReference>
<evidence type="ECO:0000259" key="7">
    <source>
        <dbReference type="PROSITE" id="PS50041"/>
    </source>
</evidence>
<sequence>MSCLRAALHPLLMLSAFCLHGALSQPRAFSKGGLTADFSQYADRWTLSRTGCTCQFDFTRRDCACCIVGGAQCPIGSHNVCVKCGQEYTCGIPHPVIKDRVVNGWTGAMECPCPGNSGRDTCACCINGGCPCANDPYHCTECGTIAGCGDGKNTLPDTIPLGVSSGRIPDSQMSASSYIDHHMGPHRARLNVLPSDAGAGGWSPLELNRDQYLQIDLVYPTIITGVATQGRAGNSDEWVTSYNLAHSMDGSNWNFYGGDREGVRNSRGMLFKGNSDCDEIVHHNLEEPVNARYVRFLPQDYYNRIGMRVELYGHEPEVPVGTGGGIQNLALYKPAEQSSMFEPIFGASGAVDGKDDEGVVITKVQTQPWWSVDLQDHYQIYFVAINNPGIMLCAEPKILTHFVVRVGDNPDVNNNPPCSAIYRRKVEPGESVQVQCQSIDGVPPVGRYVSIQLNPDKPDELTHLQVSEVKVYGVARPVPGPTCQIKEGVHYLGMESGEINGAQITASIYLKGYQPQNARLNLHNQAWVAECHAPTRSLARGKHYHLTIDLLALTDVEGLLTQGSLVPEESYVSQFTMETSVDGKLFLPYKAADGTVKLFQSNMDGTDIVCHLLPSQICVRAIKIIPISWHRCVAMRVELLGYRVQHVEPAEMVPTTELSGGETTADQGTDLGKPSADKPNPLPVRPDKPTPPPAKPVPPVADQGEGSEKGKPSTPVSPANQAPTAKPALPFEPEVPEVTTSGGESGLEFPTVRTTLLVPVEEPEASTSKPAGADLGVATGKPAADIPIPTLAPKAAPAVTTLQMEAETEMPEDKTTVLAPVADSSLVTRTVVVEASTTAKPASAVEPAVTTAESETELGIPTVQTTPLVPDKELEPTTPQSVGTDLGAATQKPAADNPIPTPAPKSAPVVTTVKNDAETKISEEPSSYESNQVTAMPVEVTSEQPTQDIVLTTPGDEDAGKPTSGEQQGKSQPKGQKKKQGRNKTRDRGRQRGKDKRNRKGKEKETEIGESSTEAPNQAPVTPAVGPTTPGMEEEVDEGKPGADEQQDKPKRKGKKKRKGKDKNRAKDKGSRKGKDKPKRKGKRKGTEVEEPATEEPNQALTVPALVTTSESFEAVASTTPGIEEEVDEGKPGADEQQDKPKRKGKKGEKKRKGKDKNRAKDKGSRKGKDKPKRKGKKKGTEVEEPATEEPNQALTVPALVTTAEPVKAVASTTPGMEEEVDQGKPGADEQQDKPKRKGKKKRKGKDKNRAKDKGGQKGKDKPKRKGKKKGTEVEEPATEEPNQAVTVPALVTTAEPVEAVVITSPVGSEVARKPADDEGIGIPALGKDKGQDKAKDQLPKTLATIIDTVEISSFKPGYNPASGDGSWVAATEDDNQFLDMTFEDPVDISDLTIAPVLTDEGEAIVTALELLYQQDGSGEFLPVSMPDGRKIFTLDDAEEGPNGKLIFKLPFTIRTQRIRLLPRKWKGQIGMKIVVLGQETEPRTFTLGNFISNIRSSSYVPGYNPTSGKGAWLAAISDKKQFLQVTFDSPKEIKKVQVTPLPLEKGKVAMVTKFKIFYRSPKETELTLYKFPSGKDVFNVKDARGSKEGVQTFKLRQPIIAKDLRIVPLEWRNRIGFTLNLIGRKPRETPQRDEGKPQKDKGKPKKAPRRLSPVRLTFAPSSIYKDYNPTTSSTSLWVPDPKDLDPFLMVTFDQEVILTSIQARGKKIPKLGGEGWIKEFRLQLMGGGDDESWGDYTLEDGSNILAFDPVVDRAYKKTSFNFPEDVNVSQLKFYPVSWEKFAAIRMQLWGYYKEKRRKPKGGRRLTLYYLLWKTDASWEDAQAYCSKDNGQLAKITDASVQDTIVQSIIKSGFKADWWIGVTDKKLEGTWLCSDDTSLDYTNWIGGEKPDLDESKNCAFLQ</sequence>
<feature type="compositionally biased region" description="Polar residues" evidence="4">
    <location>
        <begin position="924"/>
        <end position="934"/>
    </location>
</feature>
<feature type="compositionally biased region" description="Basic and acidic residues" evidence="4">
    <location>
        <begin position="1327"/>
        <end position="1337"/>
    </location>
</feature>
<dbReference type="RefSeq" id="XP_022102037.1">
    <property type="nucleotide sequence ID" value="XM_022246345.1"/>
</dbReference>
<feature type="compositionally biased region" description="Basic residues" evidence="4">
    <location>
        <begin position="1168"/>
        <end position="1178"/>
    </location>
</feature>
<dbReference type="PROSITE" id="PS50041">
    <property type="entry name" value="C_TYPE_LECTIN_2"/>
    <property type="match status" value="1"/>
</dbReference>
<name>A0A8B7ZAP6_ACAPL</name>